<comment type="caution">
    <text evidence="2">The sequence shown here is derived from an EMBL/GenBank/DDBJ whole genome shotgun (WGS) entry which is preliminary data.</text>
</comment>
<dbReference type="GO" id="GO:0003723">
    <property type="term" value="F:RNA binding"/>
    <property type="evidence" value="ECO:0007669"/>
    <property type="project" value="InterPro"/>
</dbReference>
<proteinExistence type="predicted"/>
<dbReference type="EMBL" id="AZMM01016464">
    <property type="protein sequence ID" value="ETJ28994.1"/>
    <property type="molecule type" value="Genomic_DNA"/>
</dbReference>
<dbReference type="InterPro" id="IPR009019">
    <property type="entry name" value="KH_sf_prok-type"/>
</dbReference>
<protein>
    <recommendedName>
        <fullName evidence="1">KH type-2 domain-containing protein</fullName>
    </recommendedName>
</protein>
<name>W1XJI7_9ZZZZ</name>
<accession>W1XJI7</accession>
<gene>
    <name evidence="2" type="ORF">Q604_UNBC16464G0001</name>
</gene>
<evidence type="ECO:0000259" key="1">
    <source>
        <dbReference type="Pfam" id="PF07650"/>
    </source>
</evidence>
<dbReference type="InterPro" id="IPR004044">
    <property type="entry name" value="KH_dom_type_2"/>
</dbReference>
<evidence type="ECO:0000313" key="2">
    <source>
        <dbReference type="EMBL" id="ETJ28994.1"/>
    </source>
</evidence>
<dbReference type="Pfam" id="PF07650">
    <property type="entry name" value="KH_2"/>
    <property type="match status" value="1"/>
</dbReference>
<feature type="domain" description="KH type-2" evidence="1">
    <location>
        <begin position="1"/>
        <end position="26"/>
    </location>
</feature>
<feature type="non-terminal residue" evidence="2">
    <location>
        <position position="1"/>
    </location>
</feature>
<dbReference type="AlphaFoldDB" id="W1XJI7"/>
<organism evidence="2">
    <name type="scientific">human gut metagenome</name>
    <dbReference type="NCBI Taxonomy" id="408170"/>
    <lineage>
        <taxon>unclassified sequences</taxon>
        <taxon>metagenomes</taxon>
        <taxon>organismal metagenomes</taxon>
    </lineage>
</organism>
<reference evidence="2" key="1">
    <citation type="submission" date="2013-12" db="EMBL/GenBank/DDBJ databases">
        <title>A Varibaculum cambriense genome reconstructed from a premature infant gut community with otherwise low bacterial novelty that shifts toward anaerobic metabolism during the third week of life.</title>
        <authorList>
            <person name="Brown C.T."/>
            <person name="Sharon I."/>
            <person name="Thomas B.C."/>
            <person name="Castelle C.J."/>
            <person name="Morowitz M.J."/>
            <person name="Banfield J.F."/>
        </authorList>
    </citation>
    <scope>NUCLEOTIDE SEQUENCE</scope>
</reference>
<sequence length="28" mass="2758">TAKPGVIIGKGGAGIEALKGKLTQYISS</sequence>
<dbReference type="SUPFAM" id="SSF54814">
    <property type="entry name" value="Prokaryotic type KH domain (KH-domain type II)"/>
    <property type="match status" value="1"/>
</dbReference>